<keyword evidence="2" id="KW-1185">Reference proteome</keyword>
<evidence type="ECO:0000313" key="1">
    <source>
        <dbReference type="EMBL" id="KAK9812632.1"/>
    </source>
</evidence>
<name>A0AAW1PW68_9CHLO</name>
<dbReference type="Proteomes" id="UP001489004">
    <property type="component" value="Unassembled WGS sequence"/>
</dbReference>
<comment type="caution">
    <text evidence="1">The sequence shown here is derived from an EMBL/GenBank/DDBJ whole genome shotgun (WGS) entry which is preliminary data.</text>
</comment>
<dbReference type="EMBL" id="JALJOR010000008">
    <property type="protein sequence ID" value="KAK9812632.1"/>
    <property type="molecule type" value="Genomic_DNA"/>
</dbReference>
<evidence type="ECO:0008006" key="3">
    <source>
        <dbReference type="Google" id="ProtNLM"/>
    </source>
</evidence>
<sequence>MQSPGRQTLPADMEAHVQQAVAQFGPRGVWSADMAATVEVSQPQLRRLLRNQEQRGLVRRSRLAKGSANRKVYIGCLFDRVPEDILVTIFGQLSSEERLCTVPLLRKLDLRTKRRGEYFASDHPMVEDMENTLKDLSLLRQLTSLTYQAEGPIEVTMPAACELFLKVPEGFGQIPTSLVGHLVILEITFSPIYRTDGKYGDTILYLRKLQVCHCLRELILVEDIRGVMHELRGPDRRQRDDPYVWTLKWEVLPASLATVTVIGSCQPSFPSEAVESYAGGVFQVLHGVDLKARQQVDSDPFQFPSTIMDQGVLTSLQHLPENLAELRLTVHNVQLLNSGPTFPLLRTLELCLDDDVPEFGYDPEPLNVHKFSALEELVLRPCVFHEAQAALVSTIVRDLH</sequence>
<accession>A0AAW1PW68</accession>
<reference evidence="1 2" key="1">
    <citation type="journal article" date="2024" name="Nat. Commun.">
        <title>Phylogenomics reveals the evolutionary origins of lichenization in chlorophyte algae.</title>
        <authorList>
            <person name="Puginier C."/>
            <person name="Libourel C."/>
            <person name="Otte J."/>
            <person name="Skaloud P."/>
            <person name="Haon M."/>
            <person name="Grisel S."/>
            <person name="Petersen M."/>
            <person name="Berrin J.G."/>
            <person name="Delaux P.M."/>
            <person name="Dal Grande F."/>
            <person name="Keller J."/>
        </authorList>
    </citation>
    <scope>NUCLEOTIDE SEQUENCE [LARGE SCALE GENOMIC DNA]</scope>
    <source>
        <strain evidence="1 2">SAG 2043</strain>
    </source>
</reference>
<gene>
    <name evidence="1" type="ORF">WJX72_000931</name>
</gene>
<evidence type="ECO:0000313" key="2">
    <source>
        <dbReference type="Proteomes" id="UP001489004"/>
    </source>
</evidence>
<proteinExistence type="predicted"/>
<dbReference type="InterPro" id="IPR036388">
    <property type="entry name" value="WH-like_DNA-bd_sf"/>
</dbReference>
<organism evidence="1 2">
    <name type="scientific">[Myrmecia] bisecta</name>
    <dbReference type="NCBI Taxonomy" id="41462"/>
    <lineage>
        <taxon>Eukaryota</taxon>
        <taxon>Viridiplantae</taxon>
        <taxon>Chlorophyta</taxon>
        <taxon>core chlorophytes</taxon>
        <taxon>Trebouxiophyceae</taxon>
        <taxon>Trebouxiales</taxon>
        <taxon>Trebouxiaceae</taxon>
        <taxon>Myrmecia</taxon>
    </lineage>
</organism>
<dbReference type="Gene3D" id="1.10.10.10">
    <property type="entry name" value="Winged helix-like DNA-binding domain superfamily/Winged helix DNA-binding domain"/>
    <property type="match status" value="1"/>
</dbReference>
<protein>
    <recommendedName>
        <fullName evidence="3">F-box domain-containing protein</fullName>
    </recommendedName>
</protein>
<dbReference type="AlphaFoldDB" id="A0AAW1PW68"/>